<protein>
    <submittedName>
        <fullName evidence="3">Uncharacterized protein</fullName>
    </submittedName>
</protein>
<feature type="compositionally biased region" description="Basic and acidic residues" evidence="1">
    <location>
        <begin position="63"/>
        <end position="79"/>
    </location>
</feature>
<dbReference type="EMBL" id="JAEVFJ010000020">
    <property type="protein sequence ID" value="KAH8099251.1"/>
    <property type="molecule type" value="Genomic_DNA"/>
</dbReference>
<dbReference type="AlphaFoldDB" id="A0A8K0UN74"/>
<feature type="chain" id="PRO_5035424845" evidence="2">
    <location>
        <begin position="21"/>
        <end position="450"/>
    </location>
</feature>
<sequence>MTSRVASLCMVSLSLLVTSTFHSTMVSTRSHSENYNDTEKTLAKPIPNKARSTRKKLTSLSKLEVKDDKPETGPKRVADEINESGEEDVAKKRPAKKVKKEGRATDDSGKDKQHQAAEHTQAVQAGTVERGHIYFFYRPKVELEEVHSLGDVQRFHMLLVPRPPDFSVHSESDATQRAEDSDEMTLISEGADAIPAPPTRDIAQKPFRLIAIGKKSLPDPDAGGGGKGGGRKEIFWATISTVGDDLKKLEDGLCGKTYETKTRGTRHQGPARLAARGAYAIVNSQGKTPISWETHLGYHLSHPAPSDLGEVQEVLGIHIASSFVVQVKNPLAPNTGPARVGRSSSAKAEFPQEIMGEVFGKGGGKGRETYGLRFAPVERKEMLDYEGVELLFIAARSGEEGLESSLGEGRGHALKEAEDQDSDVSIAQVLKELAIDAEKIPALPLKGVWV</sequence>
<feature type="compositionally biased region" description="Basic and acidic residues" evidence="1">
    <location>
        <begin position="168"/>
        <end position="179"/>
    </location>
</feature>
<dbReference type="PANTHER" id="PTHR34776">
    <property type="entry name" value="F17F16.3 PROTEIN"/>
    <property type="match status" value="1"/>
</dbReference>
<dbReference type="Proteomes" id="UP000813824">
    <property type="component" value="Unassembled WGS sequence"/>
</dbReference>
<feature type="region of interest" description="Disordered" evidence="1">
    <location>
        <begin position="27"/>
        <end position="124"/>
    </location>
</feature>
<feature type="region of interest" description="Disordered" evidence="1">
    <location>
        <begin position="163"/>
        <end position="184"/>
    </location>
</feature>
<accession>A0A8K0UN74</accession>
<dbReference type="OrthoDB" id="1028014at2759"/>
<name>A0A8K0UN74_9AGAR</name>
<evidence type="ECO:0000313" key="3">
    <source>
        <dbReference type="EMBL" id="KAH8099251.1"/>
    </source>
</evidence>
<reference evidence="3" key="1">
    <citation type="journal article" date="2021" name="New Phytol.">
        <title>Evolutionary innovations through gain and loss of genes in the ectomycorrhizal Boletales.</title>
        <authorList>
            <person name="Wu G."/>
            <person name="Miyauchi S."/>
            <person name="Morin E."/>
            <person name="Kuo A."/>
            <person name="Drula E."/>
            <person name="Varga T."/>
            <person name="Kohler A."/>
            <person name="Feng B."/>
            <person name="Cao Y."/>
            <person name="Lipzen A."/>
            <person name="Daum C."/>
            <person name="Hundley H."/>
            <person name="Pangilinan J."/>
            <person name="Johnson J."/>
            <person name="Barry K."/>
            <person name="LaButti K."/>
            <person name="Ng V."/>
            <person name="Ahrendt S."/>
            <person name="Min B."/>
            <person name="Choi I.G."/>
            <person name="Park H."/>
            <person name="Plett J.M."/>
            <person name="Magnuson J."/>
            <person name="Spatafora J.W."/>
            <person name="Nagy L.G."/>
            <person name="Henrissat B."/>
            <person name="Grigoriev I.V."/>
            <person name="Yang Z.L."/>
            <person name="Xu J."/>
            <person name="Martin F.M."/>
        </authorList>
    </citation>
    <scope>NUCLEOTIDE SEQUENCE</scope>
    <source>
        <strain evidence="3">KKN 215</strain>
    </source>
</reference>
<feature type="signal peptide" evidence="2">
    <location>
        <begin position="1"/>
        <end position="20"/>
    </location>
</feature>
<evidence type="ECO:0000256" key="1">
    <source>
        <dbReference type="SAM" id="MobiDB-lite"/>
    </source>
</evidence>
<comment type="caution">
    <text evidence="3">The sequence shown here is derived from an EMBL/GenBank/DDBJ whole genome shotgun (WGS) entry which is preliminary data.</text>
</comment>
<evidence type="ECO:0000313" key="4">
    <source>
        <dbReference type="Proteomes" id="UP000813824"/>
    </source>
</evidence>
<dbReference type="PANTHER" id="PTHR34776:SF1">
    <property type="entry name" value="F17F16.3 PROTEIN"/>
    <property type="match status" value="1"/>
</dbReference>
<keyword evidence="2" id="KW-0732">Signal</keyword>
<evidence type="ECO:0000256" key="2">
    <source>
        <dbReference type="SAM" id="SignalP"/>
    </source>
</evidence>
<organism evidence="3 4">
    <name type="scientific">Cristinia sonorae</name>
    <dbReference type="NCBI Taxonomy" id="1940300"/>
    <lineage>
        <taxon>Eukaryota</taxon>
        <taxon>Fungi</taxon>
        <taxon>Dikarya</taxon>
        <taxon>Basidiomycota</taxon>
        <taxon>Agaricomycotina</taxon>
        <taxon>Agaricomycetes</taxon>
        <taxon>Agaricomycetidae</taxon>
        <taxon>Agaricales</taxon>
        <taxon>Pleurotineae</taxon>
        <taxon>Stephanosporaceae</taxon>
        <taxon>Cristinia</taxon>
    </lineage>
</organism>
<feature type="compositionally biased region" description="Basic and acidic residues" evidence="1">
    <location>
        <begin position="101"/>
        <end position="117"/>
    </location>
</feature>
<feature type="compositionally biased region" description="Basic and acidic residues" evidence="1">
    <location>
        <begin position="30"/>
        <end position="42"/>
    </location>
</feature>
<proteinExistence type="predicted"/>
<keyword evidence="4" id="KW-1185">Reference proteome</keyword>
<gene>
    <name evidence="3" type="ORF">BXZ70DRAFT_287370</name>
</gene>